<evidence type="ECO:0000313" key="3">
    <source>
        <dbReference type="Proteomes" id="UP000240542"/>
    </source>
</evidence>
<proteinExistence type="predicted"/>
<gene>
    <name evidence="2" type="ORF">CLV63_11142</name>
</gene>
<name>A0A2P8DGX5_9ACTN</name>
<keyword evidence="1" id="KW-0812">Transmembrane</keyword>
<dbReference type="EMBL" id="PYGA01000011">
    <property type="protein sequence ID" value="PSK96448.1"/>
    <property type="molecule type" value="Genomic_DNA"/>
</dbReference>
<dbReference type="AlphaFoldDB" id="A0A2P8DGX5"/>
<evidence type="ECO:0000256" key="1">
    <source>
        <dbReference type="SAM" id="Phobius"/>
    </source>
</evidence>
<organism evidence="2 3">
    <name type="scientific">Murinocardiopsis flavida</name>
    <dbReference type="NCBI Taxonomy" id="645275"/>
    <lineage>
        <taxon>Bacteria</taxon>
        <taxon>Bacillati</taxon>
        <taxon>Actinomycetota</taxon>
        <taxon>Actinomycetes</taxon>
        <taxon>Streptosporangiales</taxon>
        <taxon>Nocardiopsidaceae</taxon>
        <taxon>Murinocardiopsis</taxon>
    </lineage>
</organism>
<keyword evidence="3" id="KW-1185">Reference proteome</keyword>
<dbReference type="RefSeq" id="WP_170134233.1">
    <property type="nucleotide sequence ID" value="NZ_PYGA01000011.1"/>
</dbReference>
<sequence>MPPNTADTSGRRTPPRHGFVAWFVFFLAIAAVLALTGGCMALIYAPVFTG</sequence>
<comment type="caution">
    <text evidence="2">The sequence shown here is derived from an EMBL/GenBank/DDBJ whole genome shotgun (WGS) entry which is preliminary data.</text>
</comment>
<keyword evidence="1" id="KW-0472">Membrane</keyword>
<evidence type="ECO:0000313" key="2">
    <source>
        <dbReference type="EMBL" id="PSK96448.1"/>
    </source>
</evidence>
<accession>A0A2P8DGX5</accession>
<protein>
    <submittedName>
        <fullName evidence="2">Uncharacterized protein</fullName>
    </submittedName>
</protein>
<reference evidence="2 3" key="1">
    <citation type="submission" date="2018-03" db="EMBL/GenBank/DDBJ databases">
        <title>Genomic Encyclopedia of Archaeal and Bacterial Type Strains, Phase II (KMG-II): from individual species to whole genera.</title>
        <authorList>
            <person name="Goeker M."/>
        </authorList>
    </citation>
    <scope>NUCLEOTIDE SEQUENCE [LARGE SCALE GENOMIC DNA]</scope>
    <source>
        <strain evidence="2 3">DSM 45312</strain>
    </source>
</reference>
<feature type="transmembrane region" description="Helical" evidence="1">
    <location>
        <begin position="20"/>
        <end position="45"/>
    </location>
</feature>
<keyword evidence="1" id="KW-1133">Transmembrane helix</keyword>
<dbReference type="Proteomes" id="UP000240542">
    <property type="component" value="Unassembled WGS sequence"/>
</dbReference>